<dbReference type="PANTHER" id="PTHR35826">
    <property type="entry name" value="PROTEIN ATP6V1FNB-LIKE"/>
    <property type="match status" value="1"/>
</dbReference>
<evidence type="ECO:0000313" key="3">
    <source>
        <dbReference type="Proteomes" id="UP001054837"/>
    </source>
</evidence>
<dbReference type="Proteomes" id="UP001054837">
    <property type="component" value="Unassembled WGS sequence"/>
</dbReference>
<organism evidence="2 3">
    <name type="scientific">Caerostris darwini</name>
    <dbReference type="NCBI Taxonomy" id="1538125"/>
    <lineage>
        <taxon>Eukaryota</taxon>
        <taxon>Metazoa</taxon>
        <taxon>Ecdysozoa</taxon>
        <taxon>Arthropoda</taxon>
        <taxon>Chelicerata</taxon>
        <taxon>Arachnida</taxon>
        <taxon>Araneae</taxon>
        <taxon>Araneomorphae</taxon>
        <taxon>Entelegynae</taxon>
        <taxon>Araneoidea</taxon>
        <taxon>Araneidae</taxon>
        <taxon>Caerostris</taxon>
    </lineage>
</organism>
<comment type="caution">
    <text evidence="2">The sequence shown here is derived from an EMBL/GenBank/DDBJ whole genome shotgun (WGS) entry which is preliminary data.</text>
</comment>
<dbReference type="InterPro" id="IPR054323">
    <property type="entry name" value="SPMIP1_C"/>
</dbReference>
<evidence type="ECO:0000313" key="2">
    <source>
        <dbReference type="EMBL" id="GIX78058.1"/>
    </source>
</evidence>
<proteinExistence type="predicted"/>
<keyword evidence="3" id="KW-1185">Reference proteome</keyword>
<protein>
    <recommendedName>
        <fullName evidence="1">Sperm microtubule inner protein 1 C-terminal domain-containing protein</fullName>
    </recommendedName>
</protein>
<accession>A0AAV4N0A4</accession>
<dbReference type="AlphaFoldDB" id="A0AAV4N0A4"/>
<gene>
    <name evidence="2" type="primary">AVEN_58660_1</name>
    <name evidence="2" type="ORF">CDAR_385421</name>
</gene>
<dbReference type="PANTHER" id="PTHR35826:SF1">
    <property type="entry name" value="PROTEIN ATP6V1FNB-LIKE"/>
    <property type="match status" value="1"/>
</dbReference>
<sequence>MEDLFDPNVYKAWNEALIKEKKIKVKWNQEYGSKLDDESGASEVDEEEEPPCTCKDKEKWLKLSEKKFDWPQTGATGTNTIIRIADTPTCMIGSSPIVKNKLYNGISHDGRGRAEYLKNRYQQDPEEKFHKKVCSNWEYGWNIGKPNKLICKHPDDCKIRDRVFYKSE</sequence>
<dbReference type="Pfam" id="PF22589">
    <property type="entry name" value="SPMIP1"/>
    <property type="match status" value="1"/>
</dbReference>
<feature type="domain" description="Sperm microtubule inner protein 1 C-terminal" evidence="1">
    <location>
        <begin position="89"/>
        <end position="165"/>
    </location>
</feature>
<evidence type="ECO:0000259" key="1">
    <source>
        <dbReference type="Pfam" id="PF22589"/>
    </source>
</evidence>
<name>A0AAV4N0A4_9ARAC</name>
<dbReference type="EMBL" id="BPLQ01001073">
    <property type="protein sequence ID" value="GIX78058.1"/>
    <property type="molecule type" value="Genomic_DNA"/>
</dbReference>
<reference evidence="2 3" key="1">
    <citation type="submission" date="2021-06" db="EMBL/GenBank/DDBJ databases">
        <title>Caerostris darwini draft genome.</title>
        <authorList>
            <person name="Kono N."/>
            <person name="Arakawa K."/>
        </authorList>
    </citation>
    <scope>NUCLEOTIDE SEQUENCE [LARGE SCALE GENOMIC DNA]</scope>
</reference>